<name>A0A179ICC1_CORDF</name>
<keyword evidence="3" id="KW-0804">Transcription</keyword>
<dbReference type="PANTHER" id="PTHR31069">
    <property type="entry name" value="OLEATE-ACTIVATED TRANSCRIPTION FACTOR 1-RELATED"/>
    <property type="match status" value="1"/>
</dbReference>
<dbReference type="GO" id="GO:0003677">
    <property type="term" value="F:DNA binding"/>
    <property type="evidence" value="ECO:0007669"/>
    <property type="project" value="UniProtKB-KW"/>
</dbReference>
<dbReference type="GO" id="GO:0000981">
    <property type="term" value="F:DNA-binding transcription factor activity, RNA polymerase II-specific"/>
    <property type="evidence" value="ECO:0007669"/>
    <property type="project" value="InterPro"/>
</dbReference>
<dbReference type="InterPro" id="IPR036864">
    <property type="entry name" value="Zn2-C6_fun-type_DNA-bd_sf"/>
</dbReference>
<dbReference type="Gene3D" id="4.10.240.10">
    <property type="entry name" value="Zn(2)-C6 fungal-type DNA-binding domain"/>
    <property type="match status" value="1"/>
</dbReference>
<dbReference type="PROSITE" id="PS00463">
    <property type="entry name" value="ZN2_CY6_FUNGAL_1"/>
    <property type="match status" value="1"/>
</dbReference>
<dbReference type="OMA" id="HFATECH"/>
<proteinExistence type="predicted"/>
<evidence type="ECO:0000313" key="7">
    <source>
        <dbReference type="Proteomes" id="UP000243081"/>
    </source>
</evidence>
<dbReference type="InterPro" id="IPR050675">
    <property type="entry name" value="OAF3"/>
</dbReference>
<keyword evidence="2" id="KW-0238">DNA-binding</keyword>
<evidence type="ECO:0000256" key="2">
    <source>
        <dbReference type="ARBA" id="ARBA00023125"/>
    </source>
</evidence>
<dbReference type="SMART" id="SM00066">
    <property type="entry name" value="GAL4"/>
    <property type="match status" value="1"/>
</dbReference>
<dbReference type="AlphaFoldDB" id="A0A179ICC1"/>
<feature type="domain" description="Zn(2)-C6 fungal-type" evidence="5">
    <location>
        <begin position="16"/>
        <end position="46"/>
    </location>
</feature>
<sequence>MDVPEYGSSSSELKRSCEECSSSKIKCSQDKPVCRRCRKQGIACTYAPPKRTGRPRKIRKDSDHSQPRIIRPLASAIPRSADTVPPSIDGNSPLLVYNIEQEIHCYRLPSLDIESSFGLDVVGHAGGNAGNTEVAHSGMECHFLDHYWSTNAQDLETLWGTPLHQQPYIDGGFASGNYLGDHGVVKENLSAVYNSQGREAESGQVPVYSQGVDFSTW</sequence>
<dbReference type="SUPFAM" id="SSF57701">
    <property type="entry name" value="Zn2/Cys6 DNA-binding domain"/>
    <property type="match status" value="1"/>
</dbReference>
<accession>A0A179ICC1</accession>
<evidence type="ECO:0000313" key="6">
    <source>
        <dbReference type="EMBL" id="OAQ99551.1"/>
    </source>
</evidence>
<evidence type="ECO:0000256" key="1">
    <source>
        <dbReference type="ARBA" id="ARBA00023015"/>
    </source>
</evidence>
<dbReference type="OrthoDB" id="5153209at2759"/>
<keyword evidence="4" id="KW-0539">Nucleus</keyword>
<keyword evidence="1" id="KW-0805">Transcription regulation</keyword>
<organism evidence="6 7">
    <name type="scientific">Cordyceps confragosa</name>
    <name type="common">Lecanicillium lecanii</name>
    <dbReference type="NCBI Taxonomy" id="2714763"/>
    <lineage>
        <taxon>Eukaryota</taxon>
        <taxon>Fungi</taxon>
        <taxon>Dikarya</taxon>
        <taxon>Ascomycota</taxon>
        <taxon>Pezizomycotina</taxon>
        <taxon>Sordariomycetes</taxon>
        <taxon>Hypocreomycetidae</taxon>
        <taxon>Hypocreales</taxon>
        <taxon>Cordycipitaceae</taxon>
        <taxon>Akanthomyces</taxon>
    </lineage>
</organism>
<dbReference type="Proteomes" id="UP000243081">
    <property type="component" value="Unassembled WGS sequence"/>
</dbReference>
<evidence type="ECO:0000256" key="4">
    <source>
        <dbReference type="ARBA" id="ARBA00023242"/>
    </source>
</evidence>
<dbReference type="PRINTS" id="PR00755">
    <property type="entry name" value="AFLATOXINBRP"/>
</dbReference>
<dbReference type="InterPro" id="IPR001138">
    <property type="entry name" value="Zn2Cys6_DnaBD"/>
</dbReference>
<evidence type="ECO:0000259" key="5">
    <source>
        <dbReference type="PROSITE" id="PS50048"/>
    </source>
</evidence>
<reference evidence="6 7" key="1">
    <citation type="submission" date="2016-03" db="EMBL/GenBank/DDBJ databases">
        <title>Fine-scale spatial genetic structure of a fungal parasite of coffee scale insects.</title>
        <authorList>
            <person name="Jackson D."/>
            <person name="Zemenick K.A."/>
            <person name="Malloure B."/>
            <person name="Quandt C.A."/>
            <person name="James T.Y."/>
        </authorList>
    </citation>
    <scope>NUCLEOTIDE SEQUENCE [LARGE SCALE GENOMIC DNA]</scope>
    <source>
        <strain evidence="6 7">UM487</strain>
    </source>
</reference>
<dbReference type="Pfam" id="PF00172">
    <property type="entry name" value="Zn_clus"/>
    <property type="match status" value="1"/>
</dbReference>
<gene>
    <name evidence="6" type="ORF">LLEC1_01329</name>
</gene>
<evidence type="ECO:0000256" key="3">
    <source>
        <dbReference type="ARBA" id="ARBA00023163"/>
    </source>
</evidence>
<dbReference type="PANTHER" id="PTHR31069:SF31">
    <property type="entry name" value="MONODICTYPHENONE CLUSTER TRANSCRIPTION FACTOR-RELATED"/>
    <property type="match status" value="1"/>
</dbReference>
<dbReference type="PROSITE" id="PS50048">
    <property type="entry name" value="ZN2_CY6_FUNGAL_2"/>
    <property type="match status" value="1"/>
</dbReference>
<comment type="caution">
    <text evidence="6">The sequence shown here is derived from an EMBL/GenBank/DDBJ whole genome shotgun (WGS) entry which is preliminary data.</text>
</comment>
<dbReference type="GO" id="GO:0008270">
    <property type="term" value="F:zinc ion binding"/>
    <property type="evidence" value="ECO:0007669"/>
    <property type="project" value="InterPro"/>
</dbReference>
<keyword evidence="7" id="KW-1185">Reference proteome</keyword>
<protein>
    <recommendedName>
        <fullName evidence="5">Zn(2)-C6 fungal-type domain-containing protein</fullName>
    </recommendedName>
</protein>
<dbReference type="CDD" id="cd00067">
    <property type="entry name" value="GAL4"/>
    <property type="match status" value="1"/>
</dbReference>
<dbReference type="EMBL" id="LUKN01002152">
    <property type="protein sequence ID" value="OAQ99551.1"/>
    <property type="molecule type" value="Genomic_DNA"/>
</dbReference>